<reference evidence="1 2" key="1">
    <citation type="submission" date="2022-03" db="EMBL/GenBank/DDBJ databases">
        <title>Complete genome analysis of Roseomonas KG 17.1 : a prolific producer of plant growth promoters.</title>
        <authorList>
            <person name="Saadouli I."/>
            <person name="Najjari A."/>
            <person name="Mosbah A."/>
            <person name="Ouzari H.I."/>
        </authorList>
    </citation>
    <scope>NUCLEOTIDE SEQUENCE [LARGE SCALE GENOMIC DNA]</scope>
    <source>
        <strain evidence="1 2">KG17-1</strain>
    </source>
</reference>
<dbReference type="Gene3D" id="2.60.40.740">
    <property type="match status" value="1"/>
</dbReference>
<comment type="caution">
    <text evidence="1">The sequence shown here is derived from an EMBL/GenBank/DDBJ whole genome shotgun (WGS) entry which is preliminary data.</text>
</comment>
<dbReference type="NCBIfam" id="TIGR01451">
    <property type="entry name" value="B_ant_repeat"/>
    <property type="match status" value="1"/>
</dbReference>
<organism evidence="1 2">
    <name type="scientific">Teichococcus vastitatis</name>
    <dbReference type="NCBI Taxonomy" id="2307076"/>
    <lineage>
        <taxon>Bacteria</taxon>
        <taxon>Pseudomonadati</taxon>
        <taxon>Pseudomonadota</taxon>
        <taxon>Alphaproteobacteria</taxon>
        <taxon>Acetobacterales</taxon>
        <taxon>Roseomonadaceae</taxon>
        <taxon>Roseomonas</taxon>
    </lineage>
</organism>
<keyword evidence="2" id="KW-1185">Reference proteome</keyword>
<gene>
    <name evidence="1" type="ORF">MON41_15190</name>
</gene>
<sequence>MAYPDIDFQVSSAVNTPGVITYNFTVRNNAGTGSATAFDLNFNEAFAAYAPNAALVAGSVRASGSATAARVTSGPDTGSAQYVADNLDLRPGETATVGFVITVPEGDNTAFSVVDRLADAVAAGSGGRLNYVTGSAQVVSVGANLSSLSGRNLLAPTITTADSEANGTQDQVTLNFGGIRNVSDKAVTAADQIVVRLQVQATDVAANEPGDVLTNTVTVNNTSAVTGASTSYSATPATVSSDMVEPLLTLSKVASAAAGQRLDAGSEATYTVTLRHAEASSANAYDLVLADALPAGMTLVAGSLSSSAGTATASGGTVDLALPTYGLAAGPVTLTYRAGSATPPRPDRR</sequence>
<evidence type="ECO:0008006" key="3">
    <source>
        <dbReference type="Google" id="ProtNLM"/>
    </source>
</evidence>
<dbReference type="Proteomes" id="UP001201985">
    <property type="component" value="Unassembled WGS sequence"/>
</dbReference>
<evidence type="ECO:0000313" key="1">
    <source>
        <dbReference type="EMBL" id="MCI0755064.1"/>
    </source>
</evidence>
<evidence type="ECO:0000313" key="2">
    <source>
        <dbReference type="Proteomes" id="UP001201985"/>
    </source>
</evidence>
<dbReference type="EMBL" id="JALBUU010000028">
    <property type="protein sequence ID" value="MCI0755064.1"/>
    <property type="molecule type" value="Genomic_DNA"/>
</dbReference>
<dbReference type="RefSeq" id="WP_241793286.1">
    <property type="nucleotide sequence ID" value="NZ_JALBUU010000028.1"/>
</dbReference>
<protein>
    <recommendedName>
        <fullName evidence="3">DUF11 domain-containing protein</fullName>
    </recommendedName>
</protein>
<name>A0ABS9W8X2_9PROT</name>
<proteinExistence type="predicted"/>
<accession>A0ABS9W8X2</accession>
<dbReference type="InterPro" id="IPR047589">
    <property type="entry name" value="DUF11_rpt"/>
</dbReference>